<comment type="similarity">
    <text evidence="1">Belongs to the IMPACT family.</text>
</comment>
<dbReference type="InterPro" id="IPR020569">
    <property type="entry name" value="UPF0029_Impact_CS"/>
</dbReference>
<evidence type="ECO:0000256" key="1">
    <source>
        <dbReference type="ARBA" id="ARBA00007665"/>
    </source>
</evidence>
<dbReference type="InterPro" id="IPR001498">
    <property type="entry name" value="Impact_N"/>
</dbReference>
<proteinExistence type="inferred from homology"/>
<feature type="domain" description="UPF0029" evidence="3">
    <location>
        <begin position="140"/>
        <end position="194"/>
    </location>
</feature>
<dbReference type="GO" id="GO:0005737">
    <property type="term" value="C:cytoplasm"/>
    <property type="evidence" value="ECO:0007669"/>
    <property type="project" value="TreeGrafter"/>
</dbReference>
<dbReference type="InterPro" id="IPR015269">
    <property type="entry name" value="UPF0029_Impact_C"/>
</dbReference>
<dbReference type="AlphaFoldDB" id="A0A1G7KMP1"/>
<dbReference type="PANTHER" id="PTHR16301">
    <property type="entry name" value="IMPACT-RELATED"/>
    <property type="match status" value="1"/>
</dbReference>
<dbReference type="InterPro" id="IPR023582">
    <property type="entry name" value="Impact"/>
</dbReference>
<name>A0A1G7KMP1_9FIRM</name>
<dbReference type="InterPro" id="IPR035647">
    <property type="entry name" value="EFG_III/V"/>
</dbReference>
<dbReference type="Gene3D" id="3.30.230.30">
    <property type="entry name" value="Impact, N-terminal domain"/>
    <property type="match status" value="1"/>
</dbReference>
<evidence type="ECO:0000259" key="3">
    <source>
        <dbReference type="Pfam" id="PF09186"/>
    </source>
</evidence>
<organism evidence="4 5">
    <name type="scientific">Sporolituus thermophilus DSM 23256</name>
    <dbReference type="NCBI Taxonomy" id="1123285"/>
    <lineage>
        <taxon>Bacteria</taxon>
        <taxon>Bacillati</taxon>
        <taxon>Bacillota</taxon>
        <taxon>Negativicutes</taxon>
        <taxon>Selenomonadales</taxon>
        <taxon>Sporomusaceae</taxon>
        <taxon>Sporolituus</taxon>
    </lineage>
</organism>
<gene>
    <name evidence="4" type="ORF">SAMN05660235_01384</name>
</gene>
<protein>
    <submittedName>
        <fullName evidence="4">Uncharacterized protein, YigZ family</fullName>
    </submittedName>
</protein>
<dbReference type="SUPFAM" id="SSF54211">
    <property type="entry name" value="Ribosomal protein S5 domain 2-like"/>
    <property type="match status" value="1"/>
</dbReference>
<dbReference type="Pfam" id="PF01205">
    <property type="entry name" value="Impact_N"/>
    <property type="match status" value="1"/>
</dbReference>
<dbReference type="GO" id="GO:0006446">
    <property type="term" value="P:regulation of translational initiation"/>
    <property type="evidence" value="ECO:0007669"/>
    <property type="project" value="TreeGrafter"/>
</dbReference>
<dbReference type="NCBIfam" id="TIGR00257">
    <property type="entry name" value="IMPACT_YIGZ"/>
    <property type="match status" value="1"/>
</dbReference>
<keyword evidence="5" id="KW-1185">Reference proteome</keyword>
<dbReference type="OrthoDB" id="9813771at2"/>
<dbReference type="SUPFAM" id="SSF54980">
    <property type="entry name" value="EF-G C-terminal domain-like"/>
    <property type="match status" value="1"/>
</dbReference>
<dbReference type="InterPro" id="IPR015796">
    <property type="entry name" value="Impact_YigZ-like"/>
</dbReference>
<evidence type="ECO:0000313" key="5">
    <source>
        <dbReference type="Proteomes" id="UP000243333"/>
    </source>
</evidence>
<feature type="domain" description="Impact N-terminal" evidence="2">
    <location>
        <begin position="19"/>
        <end position="120"/>
    </location>
</feature>
<dbReference type="EMBL" id="FNBU01000009">
    <property type="protein sequence ID" value="SDF38406.1"/>
    <property type="molecule type" value="Genomic_DNA"/>
</dbReference>
<dbReference type="STRING" id="1123285.SAMN05660235_01384"/>
<dbReference type="RefSeq" id="WP_093689375.1">
    <property type="nucleotide sequence ID" value="NZ_FNBU01000009.1"/>
</dbReference>
<evidence type="ECO:0000259" key="2">
    <source>
        <dbReference type="Pfam" id="PF01205"/>
    </source>
</evidence>
<evidence type="ECO:0000313" key="4">
    <source>
        <dbReference type="EMBL" id="SDF38406.1"/>
    </source>
</evidence>
<sequence>MESYRTVKGYGETALEINKSKFIVQVNRAISVQDAIDYIGTVKKKHWDATHNCSAFIIGSHGQQQKADDDGEPAGTAGIPILETLKKNKITDAVIVVTRYFGGIKLGTGGLIRAYGKMAALGLQAAGILERIPHTYFILKANYDLLGIVEHYLHSNNYIIKKKDFAEQVTIHVLAEKNRENFLCQTITDLTSGQVTLSVAGIQYVDKPLNI</sequence>
<dbReference type="Pfam" id="PF09186">
    <property type="entry name" value="DUF1949"/>
    <property type="match status" value="1"/>
</dbReference>
<accession>A0A1G7KMP1</accession>
<dbReference type="PROSITE" id="PS00910">
    <property type="entry name" value="UPF0029"/>
    <property type="match status" value="1"/>
</dbReference>
<dbReference type="InterPro" id="IPR020568">
    <property type="entry name" value="Ribosomal_Su5_D2-typ_SF"/>
</dbReference>
<dbReference type="InterPro" id="IPR036956">
    <property type="entry name" value="Impact_N_sf"/>
</dbReference>
<dbReference type="Proteomes" id="UP000243333">
    <property type="component" value="Unassembled WGS sequence"/>
</dbReference>
<reference evidence="5" key="1">
    <citation type="submission" date="2016-10" db="EMBL/GenBank/DDBJ databases">
        <authorList>
            <person name="Varghese N."/>
            <person name="Submissions S."/>
        </authorList>
    </citation>
    <scope>NUCLEOTIDE SEQUENCE [LARGE SCALE GENOMIC DNA]</scope>
    <source>
        <strain evidence="5">DSM 23256</strain>
    </source>
</reference>
<dbReference type="Gene3D" id="3.30.70.240">
    <property type="match status" value="1"/>
</dbReference>
<dbReference type="PANTHER" id="PTHR16301:SF20">
    <property type="entry name" value="IMPACT FAMILY MEMBER YIGZ"/>
    <property type="match status" value="1"/>
</dbReference>